<dbReference type="Proteomes" id="UP000289794">
    <property type="component" value="Chromosome"/>
</dbReference>
<name>A0A4P6M4A0_9FIRM</name>
<evidence type="ECO:0000313" key="1">
    <source>
        <dbReference type="EMBL" id="QBE98207.1"/>
    </source>
</evidence>
<organism evidence="1 2">
    <name type="scientific">Blautia producta</name>
    <dbReference type="NCBI Taxonomy" id="33035"/>
    <lineage>
        <taxon>Bacteria</taxon>
        <taxon>Bacillati</taxon>
        <taxon>Bacillota</taxon>
        <taxon>Clostridia</taxon>
        <taxon>Lachnospirales</taxon>
        <taxon>Lachnospiraceae</taxon>
        <taxon>Blautia</taxon>
    </lineage>
</organism>
<sequence length="40" mass="4764">MEKLMYSLYKIPKKLCNTLTLHEKVIGMNIRSEFTCPLEF</sequence>
<protein>
    <submittedName>
        <fullName evidence="1">Uncharacterized protein</fullName>
    </submittedName>
</protein>
<reference evidence="1 2" key="1">
    <citation type="submission" date="2019-01" db="EMBL/GenBank/DDBJ databases">
        <title>PMF-metabolizing Aryl O-demethylase.</title>
        <authorList>
            <person name="Kim M."/>
        </authorList>
    </citation>
    <scope>NUCLEOTIDE SEQUENCE [LARGE SCALE GENOMIC DNA]</scope>
    <source>
        <strain evidence="1 2">PMF1</strain>
    </source>
</reference>
<proteinExistence type="predicted"/>
<dbReference type="KEGG" id="bpro:PMF13cell1_03773"/>
<dbReference type="AlphaFoldDB" id="A0A4P6M4A0"/>
<accession>A0A4P6M4A0</accession>
<dbReference type="EMBL" id="CP035945">
    <property type="protein sequence ID" value="QBE98207.1"/>
    <property type="molecule type" value="Genomic_DNA"/>
</dbReference>
<gene>
    <name evidence="1" type="ORF">PMF13cell1_03773</name>
</gene>
<evidence type="ECO:0000313" key="2">
    <source>
        <dbReference type="Proteomes" id="UP000289794"/>
    </source>
</evidence>